<name>A0ACB7YA43_9ERIC</name>
<gene>
    <name evidence="1" type="ORF">Vadar_031548</name>
</gene>
<protein>
    <submittedName>
        <fullName evidence="1">Uncharacterized protein</fullName>
    </submittedName>
</protein>
<dbReference type="EMBL" id="CM037157">
    <property type="protein sequence ID" value="KAH7850355.1"/>
    <property type="molecule type" value="Genomic_DNA"/>
</dbReference>
<proteinExistence type="predicted"/>
<accession>A0ACB7YA43</accession>
<comment type="caution">
    <text evidence="1">The sequence shown here is derived from an EMBL/GenBank/DDBJ whole genome shotgun (WGS) entry which is preliminary data.</text>
</comment>
<dbReference type="Proteomes" id="UP000828048">
    <property type="component" value="Chromosome 7"/>
</dbReference>
<organism evidence="1 2">
    <name type="scientific">Vaccinium darrowii</name>
    <dbReference type="NCBI Taxonomy" id="229202"/>
    <lineage>
        <taxon>Eukaryota</taxon>
        <taxon>Viridiplantae</taxon>
        <taxon>Streptophyta</taxon>
        <taxon>Embryophyta</taxon>
        <taxon>Tracheophyta</taxon>
        <taxon>Spermatophyta</taxon>
        <taxon>Magnoliopsida</taxon>
        <taxon>eudicotyledons</taxon>
        <taxon>Gunneridae</taxon>
        <taxon>Pentapetalae</taxon>
        <taxon>asterids</taxon>
        <taxon>Ericales</taxon>
        <taxon>Ericaceae</taxon>
        <taxon>Vaccinioideae</taxon>
        <taxon>Vaccinieae</taxon>
        <taxon>Vaccinium</taxon>
    </lineage>
</organism>
<evidence type="ECO:0000313" key="1">
    <source>
        <dbReference type="EMBL" id="KAH7850355.1"/>
    </source>
</evidence>
<reference evidence="1 2" key="1">
    <citation type="journal article" date="2021" name="Hortic Res">
        <title>High-quality reference genome and annotation aids understanding of berry development for evergreen blueberry (Vaccinium darrowii).</title>
        <authorList>
            <person name="Yu J."/>
            <person name="Hulse-Kemp A.M."/>
            <person name="Babiker E."/>
            <person name="Staton M."/>
        </authorList>
    </citation>
    <scope>NUCLEOTIDE SEQUENCE [LARGE SCALE GENOMIC DNA]</scope>
    <source>
        <strain evidence="2">cv. NJ 8807/NJ 8810</strain>
        <tissue evidence="1">Young leaf</tissue>
    </source>
</reference>
<evidence type="ECO:0000313" key="2">
    <source>
        <dbReference type="Proteomes" id="UP000828048"/>
    </source>
</evidence>
<sequence>MERNGSESFTLFVDNLPVDVGILWFRNFFNRFGVVKDAFISSKRSKITNRRFGFIRYNCATSADMAISKAHGVWIENRKLFVKFAAFKDHRKEAAGGLKHIVIDSNRIGGRSYAEAVVGKKVGAPKCVIINDNPNEWLHRSAVAKLKSLATMEAIREAMHCEGIPEIEVKARYGRFVGGLNLPQCRAAARDF</sequence>
<keyword evidence="2" id="KW-1185">Reference proteome</keyword>